<name>A0A813GUC6_POLGL</name>
<dbReference type="EMBL" id="CAJNNV010028995">
    <property type="protein sequence ID" value="CAE8626593.1"/>
    <property type="molecule type" value="Genomic_DNA"/>
</dbReference>
<feature type="non-terminal residue" evidence="2">
    <location>
        <position position="125"/>
    </location>
</feature>
<sequence length="125" mass="13609">SFSTQLPEEILHATRLCTASSQGFEDREVSGSTRPPSQQFRTSRRSSRRGTPPSTVSSCRHWDGKEFPFVACDCCERASPMPRIEYQALGPMAAALVAADKPLVYVSRSPLPASTWPPPIAADTA</sequence>
<feature type="region of interest" description="Disordered" evidence="1">
    <location>
        <begin position="21"/>
        <end position="58"/>
    </location>
</feature>
<reference evidence="2" key="1">
    <citation type="submission" date="2021-02" db="EMBL/GenBank/DDBJ databases">
        <authorList>
            <person name="Dougan E. K."/>
            <person name="Rhodes N."/>
            <person name="Thang M."/>
            <person name="Chan C."/>
        </authorList>
    </citation>
    <scope>NUCLEOTIDE SEQUENCE</scope>
</reference>
<proteinExistence type="predicted"/>
<gene>
    <name evidence="2" type="ORF">PGLA1383_LOCUS43514</name>
</gene>
<evidence type="ECO:0000256" key="1">
    <source>
        <dbReference type="SAM" id="MobiDB-lite"/>
    </source>
</evidence>
<evidence type="ECO:0000313" key="3">
    <source>
        <dbReference type="Proteomes" id="UP000654075"/>
    </source>
</evidence>
<evidence type="ECO:0000313" key="2">
    <source>
        <dbReference type="EMBL" id="CAE8626593.1"/>
    </source>
</evidence>
<comment type="caution">
    <text evidence="2">The sequence shown here is derived from an EMBL/GenBank/DDBJ whole genome shotgun (WGS) entry which is preliminary data.</text>
</comment>
<dbReference type="Proteomes" id="UP000654075">
    <property type="component" value="Unassembled WGS sequence"/>
</dbReference>
<organism evidence="2 3">
    <name type="scientific">Polarella glacialis</name>
    <name type="common">Dinoflagellate</name>
    <dbReference type="NCBI Taxonomy" id="89957"/>
    <lineage>
        <taxon>Eukaryota</taxon>
        <taxon>Sar</taxon>
        <taxon>Alveolata</taxon>
        <taxon>Dinophyceae</taxon>
        <taxon>Suessiales</taxon>
        <taxon>Suessiaceae</taxon>
        <taxon>Polarella</taxon>
    </lineage>
</organism>
<feature type="compositionally biased region" description="Low complexity" evidence="1">
    <location>
        <begin position="49"/>
        <end position="58"/>
    </location>
</feature>
<keyword evidence="3" id="KW-1185">Reference proteome</keyword>
<accession>A0A813GUC6</accession>
<dbReference type="AlphaFoldDB" id="A0A813GUC6"/>
<protein>
    <submittedName>
        <fullName evidence="2">Uncharacterized protein</fullName>
    </submittedName>
</protein>